<dbReference type="AlphaFoldDB" id="A0A3P3VMG4"/>
<feature type="binding site" evidence="10 11">
    <location>
        <position position="112"/>
    </location>
    <ligand>
        <name>[4Fe-4S] cluster</name>
        <dbReference type="ChEBI" id="CHEBI:49883"/>
        <label>2</label>
    </ligand>
</feature>
<accession>A0A3P3VMG4</accession>
<feature type="binding site" evidence="10 11">
    <location>
        <position position="51"/>
    </location>
    <ligand>
        <name>[4Fe-4S] cluster</name>
        <dbReference type="ChEBI" id="CHEBI:49883"/>
        <label>1</label>
    </ligand>
</feature>
<feature type="domain" description="4Fe-4S" evidence="13">
    <location>
        <begin position="31"/>
        <end position="90"/>
    </location>
</feature>
<dbReference type="PANTHER" id="PTHR43560">
    <property type="entry name" value="ION-TRANSLOCATING OXIDOREDUCTASE COMPLEX SUBUNIT B"/>
    <property type="match status" value="1"/>
</dbReference>
<feature type="binding site" evidence="10 11">
    <location>
        <position position="148"/>
    </location>
    <ligand>
        <name>[4Fe-4S] cluster</name>
        <dbReference type="ChEBI" id="CHEBI:49883"/>
        <label>3</label>
    </ligand>
</feature>
<name>A0A3P3VMG4_9GAMM</name>
<reference evidence="14 15" key="1">
    <citation type="submission" date="2018-08" db="EMBL/GenBank/DDBJ databases">
        <authorList>
            <person name="Khan S.A."/>
        </authorList>
    </citation>
    <scope>NUCLEOTIDE SEQUENCE [LARGE SCALE GENOMIC DNA]</scope>
    <source>
        <strain evidence="14 15">GTF-13</strain>
    </source>
</reference>
<feature type="binding site" evidence="10 11">
    <location>
        <position position="122"/>
    </location>
    <ligand>
        <name>[4Fe-4S] cluster</name>
        <dbReference type="ChEBI" id="CHEBI:49883"/>
        <label>3</label>
    </ligand>
</feature>
<reference evidence="14 15" key="2">
    <citation type="submission" date="2018-12" db="EMBL/GenBank/DDBJ databases">
        <title>Simiduia agarivorans gen. nov., sp. nov., a marine, agarolytic bacterium isolated from shallow coastal water from Keelung, Taiwan.</title>
        <authorList>
            <person name="Shieh W.Y."/>
        </authorList>
    </citation>
    <scope>NUCLEOTIDE SEQUENCE [LARGE SCALE GENOMIC DNA]</scope>
    <source>
        <strain evidence="14 15">GTF-13</strain>
    </source>
</reference>
<dbReference type="InterPro" id="IPR010207">
    <property type="entry name" value="Elect_transpt_cplx_RnfB/RsxB"/>
</dbReference>
<keyword evidence="3 10" id="KW-0479">Metal-binding</keyword>
<evidence type="ECO:0000256" key="5">
    <source>
        <dbReference type="ARBA" id="ARBA00022967"/>
    </source>
</evidence>
<dbReference type="GO" id="GO:0022900">
    <property type="term" value="P:electron transport chain"/>
    <property type="evidence" value="ECO:0007669"/>
    <property type="project" value="UniProtKB-UniRule"/>
</dbReference>
<comment type="subcellular location">
    <subcellularLocation>
        <location evidence="10">Cell inner membrane</location>
    </subcellularLocation>
</comment>
<dbReference type="NCBIfam" id="TIGR01944">
    <property type="entry name" value="rnfB"/>
    <property type="match status" value="1"/>
</dbReference>
<dbReference type="InterPro" id="IPR050395">
    <property type="entry name" value="4Fe4S_Ferredoxin_RnfB"/>
</dbReference>
<feature type="binding site" evidence="10 11">
    <location>
        <position position="145"/>
    </location>
    <ligand>
        <name>[4Fe-4S] cluster</name>
        <dbReference type="ChEBI" id="CHEBI:49883"/>
        <label>3</label>
    </ligand>
</feature>
<evidence type="ECO:0000256" key="7">
    <source>
        <dbReference type="ARBA" id="ARBA00023004"/>
    </source>
</evidence>
<evidence type="ECO:0000259" key="13">
    <source>
        <dbReference type="PROSITE" id="PS51656"/>
    </source>
</evidence>
<comment type="subunit">
    <text evidence="10">The complex is composed of six subunits: RnfA, RnfB, RnfC, RnfD, RnfE and RnfG.</text>
</comment>
<evidence type="ECO:0000256" key="6">
    <source>
        <dbReference type="ARBA" id="ARBA00022982"/>
    </source>
</evidence>
<feature type="binding site" evidence="10 11">
    <location>
        <position position="152"/>
    </location>
    <ligand>
        <name>[4Fe-4S] cluster</name>
        <dbReference type="ChEBI" id="CHEBI:49883"/>
        <label>2</label>
    </ligand>
</feature>
<keyword evidence="10" id="KW-1003">Cell membrane</keyword>
<dbReference type="GO" id="GO:0046872">
    <property type="term" value="F:metal ion binding"/>
    <property type="evidence" value="ECO:0007669"/>
    <property type="project" value="UniProtKB-KW"/>
</dbReference>
<comment type="caution">
    <text evidence="14">The sequence shown here is derived from an EMBL/GenBank/DDBJ whole genome shotgun (WGS) entry which is preliminary data.</text>
</comment>
<dbReference type="SUPFAM" id="SSF54862">
    <property type="entry name" value="4Fe-4S ferredoxins"/>
    <property type="match status" value="1"/>
</dbReference>
<dbReference type="PROSITE" id="PS51656">
    <property type="entry name" value="4FE4S"/>
    <property type="match status" value="1"/>
</dbReference>
<evidence type="ECO:0000256" key="4">
    <source>
        <dbReference type="ARBA" id="ARBA00022737"/>
    </source>
</evidence>
<dbReference type="InterPro" id="IPR017896">
    <property type="entry name" value="4Fe4S_Fe-S-bd"/>
</dbReference>
<dbReference type="GO" id="GO:0009055">
    <property type="term" value="F:electron transfer activity"/>
    <property type="evidence" value="ECO:0007669"/>
    <property type="project" value="InterPro"/>
</dbReference>
<dbReference type="PROSITE" id="PS51379">
    <property type="entry name" value="4FE4S_FER_2"/>
    <property type="match status" value="2"/>
</dbReference>
<protein>
    <recommendedName>
        <fullName evidence="10">Ion-translocating oxidoreductase complex subunit B</fullName>
        <ecNumber evidence="10">7.-.-.-</ecNumber>
    </recommendedName>
    <alternativeName>
        <fullName evidence="10">Rnf electron transport complex subunit B</fullName>
    </alternativeName>
</protein>
<feature type="binding site" evidence="10 11">
    <location>
        <position position="142"/>
    </location>
    <ligand>
        <name>[4Fe-4S] cluster</name>
        <dbReference type="ChEBI" id="CHEBI:49883"/>
        <label>3</label>
    </ligand>
</feature>
<keyword evidence="2 10" id="KW-0004">4Fe-4S</keyword>
<dbReference type="PANTHER" id="PTHR43560:SF1">
    <property type="entry name" value="ION-TRANSLOCATING OXIDOREDUCTASE COMPLEX SUBUNIT B"/>
    <property type="match status" value="1"/>
</dbReference>
<feature type="domain" description="4Fe-4S ferredoxin-type" evidence="12">
    <location>
        <begin position="133"/>
        <end position="162"/>
    </location>
</feature>
<dbReference type="PROSITE" id="PS00198">
    <property type="entry name" value="4FE4S_FER_1"/>
    <property type="match status" value="2"/>
</dbReference>
<dbReference type="HAMAP" id="MF_00463">
    <property type="entry name" value="RsxB_RnfB"/>
    <property type="match status" value="1"/>
</dbReference>
<evidence type="ECO:0000256" key="11">
    <source>
        <dbReference type="PIRSR" id="PIRSR005784-1"/>
    </source>
</evidence>
<dbReference type="InterPro" id="IPR016463">
    <property type="entry name" value="RnfB/RsxB_Proteobac"/>
</dbReference>
<comment type="cofactor">
    <cofactor evidence="10 11">
        <name>[4Fe-4S] cluster</name>
        <dbReference type="ChEBI" id="CHEBI:49883"/>
    </cofactor>
    <text evidence="10 11">Binds 3 [4Fe-4S] clusters.</text>
</comment>
<feature type="binding site" evidence="10 11">
    <location>
        <position position="115"/>
    </location>
    <ligand>
        <name>[4Fe-4S] cluster</name>
        <dbReference type="ChEBI" id="CHEBI:49883"/>
        <label>2</label>
    </ligand>
</feature>
<comment type="similarity">
    <text evidence="10">Belongs to the 4Fe4S bacterial-type ferredoxin family. RnfB subfamily.</text>
</comment>
<dbReference type="EC" id="7.-.-.-" evidence="10"/>
<keyword evidence="10" id="KW-0997">Cell inner membrane</keyword>
<dbReference type="InterPro" id="IPR017900">
    <property type="entry name" value="4Fe4S_Fe_S_CS"/>
</dbReference>
<dbReference type="PIRSF" id="PIRSF005784">
    <property type="entry name" value="Elect_transpt_RnfB"/>
    <property type="match status" value="1"/>
</dbReference>
<feature type="binding site" evidence="10 11">
    <location>
        <position position="48"/>
    </location>
    <ligand>
        <name>[4Fe-4S] cluster</name>
        <dbReference type="ChEBI" id="CHEBI:49883"/>
        <label>1</label>
    </ligand>
</feature>
<keyword evidence="1 10" id="KW-0813">Transport</keyword>
<dbReference type="Gene3D" id="3.30.70.20">
    <property type="match status" value="1"/>
</dbReference>
<gene>
    <name evidence="10" type="primary">rnfB</name>
    <name evidence="14" type="ORF">D0544_13750</name>
</gene>
<keyword evidence="15" id="KW-1185">Reference proteome</keyword>
<feature type="binding site" evidence="10 11">
    <location>
        <position position="73"/>
    </location>
    <ligand>
        <name>[4Fe-4S] cluster</name>
        <dbReference type="ChEBI" id="CHEBI:49883"/>
        <label>1</label>
    </ligand>
</feature>
<evidence type="ECO:0000259" key="12">
    <source>
        <dbReference type="PROSITE" id="PS51379"/>
    </source>
</evidence>
<keyword evidence="7 10" id="KW-0408">Iron</keyword>
<keyword evidence="5 10" id="KW-1278">Translocase</keyword>
<evidence type="ECO:0000256" key="2">
    <source>
        <dbReference type="ARBA" id="ARBA00022485"/>
    </source>
</evidence>
<evidence type="ECO:0000256" key="10">
    <source>
        <dbReference type="HAMAP-Rule" id="MF_00463"/>
    </source>
</evidence>
<feature type="region of interest" description="Hydrophobic" evidence="10">
    <location>
        <begin position="1"/>
        <end position="25"/>
    </location>
</feature>
<dbReference type="Gene3D" id="1.10.15.40">
    <property type="entry name" value="Electron transport complex subunit B, putative Fe-S cluster"/>
    <property type="match status" value="1"/>
</dbReference>
<dbReference type="GO" id="GO:0051539">
    <property type="term" value="F:4 iron, 4 sulfur cluster binding"/>
    <property type="evidence" value="ECO:0007669"/>
    <property type="project" value="UniProtKB-UniRule"/>
</dbReference>
<keyword evidence="9 10" id="KW-0472">Membrane</keyword>
<evidence type="ECO:0000256" key="1">
    <source>
        <dbReference type="ARBA" id="ARBA00022448"/>
    </source>
</evidence>
<dbReference type="InterPro" id="IPR007202">
    <property type="entry name" value="4Fe-4S_dom"/>
</dbReference>
<organism evidence="14 15">
    <name type="scientific">Aestuariirhabdus litorea</name>
    <dbReference type="NCBI Taxonomy" id="2528527"/>
    <lineage>
        <taxon>Bacteria</taxon>
        <taxon>Pseudomonadati</taxon>
        <taxon>Pseudomonadota</taxon>
        <taxon>Gammaproteobacteria</taxon>
        <taxon>Oceanospirillales</taxon>
        <taxon>Aestuariirhabdaceae</taxon>
        <taxon>Aestuariirhabdus</taxon>
    </lineage>
</organism>
<keyword evidence="6 10" id="KW-0249">Electron transport</keyword>
<keyword evidence="4 10" id="KW-0677">Repeat</keyword>
<dbReference type="EMBL" id="QWEZ01000002">
    <property type="protein sequence ID" value="RRJ82909.1"/>
    <property type="molecule type" value="Genomic_DNA"/>
</dbReference>
<evidence type="ECO:0000256" key="9">
    <source>
        <dbReference type="ARBA" id="ARBA00023136"/>
    </source>
</evidence>
<keyword evidence="8 10" id="KW-0411">Iron-sulfur</keyword>
<comment type="function">
    <text evidence="10">Part of a membrane-bound complex that couples electron transfer with translocation of ions across the membrane.</text>
</comment>
<dbReference type="GO" id="GO:0005886">
    <property type="term" value="C:plasma membrane"/>
    <property type="evidence" value="ECO:0007669"/>
    <property type="project" value="UniProtKB-SubCell"/>
</dbReference>
<dbReference type="Proteomes" id="UP000280792">
    <property type="component" value="Unassembled WGS sequence"/>
</dbReference>
<evidence type="ECO:0000313" key="15">
    <source>
        <dbReference type="Proteomes" id="UP000280792"/>
    </source>
</evidence>
<evidence type="ECO:0000256" key="3">
    <source>
        <dbReference type="ARBA" id="ARBA00022723"/>
    </source>
</evidence>
<comment type="caution">
    <text evidence="10">Lacks conserved residue(s) required for the propagation of feature annotation.</text>
</comment>
<dbReference type="Pfam" id="PF14697">
    <property type="entry name" value="Fer4_21"/>
    <property type="match status" value="1"/>
</dbReference>
<feature type="binding site" evidence="10 11">
    <location>
        <position position="118"/>
    </location>
    <ligand>
        <name>[4Fe-4S] cluster</name>
        <dbReference type="ChEBI" id="CHEBI:49883"/>
        <label>2</label>
    </ligand>
</feature>
<proteinExistence type="inferred from homology"/>
<feature type="binding site" evidence="10 11">
    <location>
        <position position="56"/>
    </location>
    <ligand>
        <name>[4Fe-4S] cluster</name>
        <dbReference type="ChEBI" id="CHEBI:49883"/>
        <label>1</label>
    </ligand>
</feature>
<dbReference type="Pfam" id="PF04060">
    <property type="entry name" value="FeS"/>
    <property type="match status" value="1"/>
</dbReference>
<evidence type="ECO:0000313" key="14">
    <source>
        <dbReference type="EMBL" id="RRJ82909.1"/>
    </source>
</evidence>
<sequence>MPMFTAVMSLALLGSALGYLLGVAAIHLRVEEPEIVQELEALLPGTNCGQCGFPGCPAGARALAEGTAPVTLCPPGGQPLAEALAQKLGVALDLSALADSGPRVAIVLDEQCIGCTRCFKACPTDAIIGAPKQLHSVVSEACTGCNKCVDICPTLGIELQAPRPTLSSWQWPKPAPLAEAKP</sequence>
<evidence type="ECO:0000256" key="8">
    <source>
        <dbReference type="ARBA" id="ARBA00023014"/>
    </source>
</evidence>
<feature type="domain" description="4Fe-4S ferredoxin-type" evidence="12">
    <location>
        <begin position="102"/>
        <end position="132"/>
    </location>
</feature>